<feature type="compositionally biased region" description="Basic and acidic residues" evidence="1">
    <location>
        <begin position="399"/>
        <end position="414"/>
    </location>
</feature>
<feature type="compositionally biased region" description="Pro residues" evidence="1">
    <location>
        <begin position="74"/>
        <end position="87"/>
    </location>
</feature>
<feature type="compositionally biased region" description="Pro residues" evidence="1">
    <location>
        <begin position="26"/>
        <end position="38"/>
    </location>
</feature>
<evidence type="ECO:0000256" key="1">
    <source>
        <dbReference type="SAM" id="MobiDB-lite"/>
    </source>
</evidence>
<name>A0A2N9IRJ9_FAGSY</name>
<proteinExistence type="predicted"/>
<feature type="compositionally biased region" description="Low complexity" evidence="1">
    <location>
        <begin position="119"/>
        <end position="172"/>
    </location>
</feature>
<dbReference type="AlphaFoldDB" id="A0A2N9IRJ9"/>
<dbReference type="EMBL" id="OIVN01006174">
    <property type="protein sequence ID" value="SPD26995.1"/>
    <property type="molecule type" value="Genomic_DNA"/>
</dbReference>
<feature type="region of interest" description="Disordered" evidence="1">
    <location>
        <begin position="107"/>
        <end position="225"/>
    </location>
</feature>
<evidence type="ECO:0000313" key="2">
    <source>
        <dbReference type="EMBL" id="SPD26995.1"/>
    </source>
</evidence>
<feature type="compositionally biased region" description="Basic and acidic residues" evidence="1">
    <location>
        <begin position="204"/>
        <end position="220"/>
    </location>
</feature>
<feature type="region of interest" description="Disordered" evidence="1">
    <location>
        <begin position="324"/>
        <end position="357"/>
    </location>
</feature>
<protein>
    <submittedName>
        <fullName evidence="2">Uncharacterized protein</fullName>
    </submittedName>
</protein>
<gene>
    <name evidence="2" type="ORF">FSB_LOCUS54877</name>
</gene>
<feature type="region of interest" description="Disordered" evidence="1">
    <location>
        <begin position="391"/>
        <end position="414"/>
    </location>
</feature>
<feature type="region of interest" description="Disordered" evidence="1">
    <location>
        <begin position="1"/>
        <end position="87"/>
    </location>
</feature>
<feature type="compositionally biased region" description="Low complexity" evidence="1">
    <location>
        <begin position="39"/>
        <end position="59"/>
    </location>
</feature>
<accession>A0A2N9IRJ9</accession>
<reference evidence="2" key="1">
    <citation type="submission" date="2018-02" db="EMBL/GenBank/DDBJ databases">
        <authorList>
            <person name="Cohen D.B."/>
            <person name="Kent A.D."/>
        </authorList>
    </citation>
    <scope>NUCLEOTIDE SEQUENCE</scope>
</reference>
<feature type="compositionally biased region" description="Basic and acidic residues" evidence="1">
    <location>
        <begin position="258"/>
        <end position="273"/>
    </location>
</feature>
<feature type="region of interest" description="Disordered" evidence="1">
    <location>
        <begin position="251"/>
        <end position="287"/>
    </location>
</feature>
<dbReference type="PANTHER" id="PTHR33472:SF1">
    <property type="entry name" value="EXTENSIN-RELATED"/>
    <property type="match status" value="1"/>
</dbReference>
<organism evidence="2">
    <name type="scientific">Fagus sylvatica</name>
    <name type="common">Beechnut</name>
    <dbReference type="NCBI Taxonomy" id="28930"/>
    <lineage>
        <taxon>Eukaryota</taxon>
        <taxon>Viridiplantae</taxon>
        <taxon>Streptophyta</taxon>
        <taxon>Embryophyta</taxon>
        <taxon>Tracheophyta</taxon>
        <taxon>Spermatophyta</taxon>
        <taxon>Magnoliopsida</taxon>
        <taxon>eudicotyledons</taxon>
        <taxon>Gunneridae</taxon>
        <taxon>Pentapetalae</taxon>
        <taxon>rosids</taxon>
        <taxon>fabids</taxon>
        <taxon>Fagales</taxon>
        <taxon>Fagaceae</taxon>
        <taxon>Fagus</taxon>
    </lineage>
</organism>
<sequence length="414" mass="43977">MANQPTPSRPWFRLASMPRAAAPESTPAPAPAPAPEPRPALIRPAFRALAPSQPTQPQGQPTPPLPAAAAPPAVTAPPAPAAAPPVVPFSARMPALGLRPVVVTSTTTSVSNYPTEGVSAPSSSLPTTAAGSSYTVKSPPKAAVPSSASTITTTTSTTTAPTTATARVPSPTQTIKPFQNPPQSPKPKTNAQPPSPLALPPSRLKAETESEQRIPMEAEQKTVLVQKTIDKPKSWVGGNVDSQWEYSEAYKPSIGHNGRQEVHKDLEAKEKEKGSRKKHSDSEEAGMRVITIAGDNKGAFMELIKSPNKHEVVENSHFLHVNKGNPTTRILGSDSEIYSGSDKEGNPKKDKSHKGKVATTQPMQAFMNSNVQGINNSIVYQCSYNHHDPGVHLSLSRKPSGEFHVKDHGNGDRN</sequence>
<dbReference type="PANTHER" id="PTHR33472">
    <property type="entry name" value="OS01G0106600 PROTEIN"/>
    <property type="match status" value="1"/>
</dbReference>